<dbReference type="InterPro" id="IPR001828">
    <property type="entry name" value="ANF_lig-bd_rcpt"/>
</dbReference>
<dbReference type="PANTHER" id="PTHR44755:SF8">
    <property type="entry name" value="RECEPTOR LIGAND BINDING REGION DOMAIN-CONTAINING PROTEIN"/>
    <property type="match status" value="1"/>
</dbReference>
<evidence type="ECO:0000259" key="5">
    <source>
        <dbReference type="Pfam" id="PF01094"/>
    </source>
</evidence>
<dbReference type="InterPro" id="IPR028082">
    <property type="entry name" value="Peripla_BP_I"/>
</dbReference>
<dbReference type="GO" id="GO:0038023">
    <property type="term" value="F:signaling receptor activity"/>
    <property type="evidence" value="ECO:0007669"/>
    <property type="project" value="TreeGrafter"/>
</dbReference>
<keyword evidence="2" id="KW-0812">Transmembrane</keyword>
<dbReference type="AlphaFoldDB" id="A0A6V7XVU6"/>
<gene>
    <name evidence="6" type="ORF">MENT_LOCUS56416</name>
</gene>
<comment type="caution">
    <text evidence="6">The sequence shown here is derived from an EMBL/GenBank/DDBJ whole genome shotgun (WGS) entry which is preliminary data.</text>
</comment>
<evidence type="ECO:0000256" key="4">
    <source>
        <dbReference type="ARBA" id="ARBA00023136"/>
    </source>
</evidence>
<reference evidence="6 7" key="1">
    <citation type="submission" date="2020-08" db="EMBL/GenBank/DDBJ databases">
        <authorList>
            <person name="Koutsovoulos G."/>
            <person name="Danchin GJ E."/>
        </authorList>
    </citation>
    <scope>NUCLEOTIDE SEQUENCE [LARGE SCALE GENOMIC DNA]</scope>
</reference>
<keyword evidence="3" id="KW-1133">Transmembrane helix</keyword>
<dbReference type="GO" id="GO:0017046">
    <property type="term" value="F:peptide hormone binding"/>
    <property type="evidence" value="ECO:0007669"/>
    <property type="project" value="TreeGrafter"/>
</dbReference>
<dbReference type="OrthoDB" id="1890790at2759"/>
<evidence type="ECO:0000313" key="6">
    <source>
        <dbReference type="EMBL" id="CAD2202767.1"/>
    </source>
</evidence>
<evidence type="ECO:0000313" key="7">
    <source>
        <dbReference type="Proteomes" id="UP000580250"/>
    </source>
</evidence>
<comment type="subcellular location">
    <subcellularLocation>
        <location evidence="1">Membrane</location>
    </subcellularLocation>
</comment>
<dbReference type="SUPFAM" id="SSF53822">
    <property type="entry name" value="Periplasmic binding protein-like I"/>
    <property type="match status" value="1"/>
</dbReference>
<dbReference type="EMBL" id="CAJEWN010002252">
    <property type="protein sequence ID" value="CAD2202767.1"/>
    <property type="molecule type" value="Genomic_DNA"/>
</dbReference>
<feature type="domain" description="Receptor ligand binding region" evidence="5">
    <location>
        <begin position="75"/>
        <end position="217"/>
    </location>
</feature>
<dbReference type="PANTHER" id="PTHR44755">
    <property type="entry name" value="NATRIURETIC PEPTIDE RECEPTOR 3-RELATED"/>
    <property type="match status" value="1"/>
</dbReference>
<evidence type="ECO:0000256" key="2">
    <source>
        <dbReference type="ARBA" id="ARBA00022692"/>
    </source>
</evidence>
<sequence>MAKKPPKIFKFFLIPPIFILFLIASGKTNIVIKVAHLQPNNPNIIHEPQILEMQVFGLFNSKKYFCRCYNDMKERSILPREIKLQFYTMESCTRFSGVEHAAYLHYMKNTSIYFGPGCNNEMLIIGRLVSRWNVPIIAHLSGDDALSDRAVFDTLGSVALTSATEMARATLTFLQLYGWKQVGLVRPSMHFERLALHSLRNYLKDANIEINAEIELDRMLIN</sequence>
<dbReference type="Gene3D" id="3.40.50.2300">
    <property type="match status" value="1"/>
</dbReference>
<organism evidence="6 7">
    <name type="scientific">Meloidogyne enterolobii</name>
    <name type="common">Root-knot nematode worm</name>
    <name type="synonym">Meloidogyne mayaguensis</name>
    <dbReference type="NCBI Taxonomy" id="390850"/>
    <lineage>
        <taxon>Eukaryota</taxon>
        <taxon>Metazoa</taxon>
        <taxon>Ecdysozoa</taxon>
        <taxon>Nematoda</taxon>
        <taxon>Chromadorea</taxon>
        <taxon>Rhabditida</taxon>
        <taxon>Tylenchina</taxon>
        <taxon>Tylenchomorpha</taxon>
        <taxon>Tylenchoidea</taxon>
        <taxon>Meloidogynidae</taxon>
        <taxon>Meloidogyninae</taxon>
        <taxon>Meloidogyne</taxon>
    </lineage>
</organism>
<keyword evidence="4" id="KW-0472">Membrane</keyword>
<dbReference type="GO" id="GO:0007165">
    <property type="term" value="P:signal transduction"/>
    <property type="evidence" value="ECO:0007669"/>
    <property type="project" value="TreeGrafter"/>
</dbReference>
<dbReference type="Pfam" id="PF01094">
    <property type="entry name" value="ANF_receptor"/>
    <property type="match status" value="1"/>
</dbReference>
<dbReference type="GO" id="GO:0016020">
    <property type="term" value="C:membrane"/>
    <property type="evidence" value="ECO:0007669"/>
    <property type="project" value="UniProtKB-SubCell"/>
</dbReference>
<name>A0A6V7XVU6_MELEN</name>
<evidence type="ECO:0000256" key="3">
    <source>
        <dbReference type="ARBA" id="ARBA00022989"/>
    </source>
</evidence>
<protein>
    <recommendedName>
        <fullName evidence="5">Receptor ligand binding region domain-containing protein</fullName>
    </recommendedName>
</protein>
<proteinExistence type="predicted"/>
<dbReference type="Proteomes" id="UP000580250">
    <property type="component" value="Unassembled WGS sequence"/>
</dbReference>
<evidence type="ECO:0000256" key="1">
    <source>
        <dbReference type="ARBA" id="ARBA00004370"/>
    </source>
</evidence>
<accession>A0A6V7XVU6</accession>
<dbReference type="InterPro" id="IPR052612">
    <property type="entry name" value="ANP_Clearance_Receptor"/>
</dbReference>